<evidence type="ECO:0000259" key="2">
    <source>
        <dbReference type="PROSITE" id="PS50983"/>
    </source>
</evidence>
<evidence type="ECO:0000256" key="1">
    <source>
        <dbReference type="SAM" id="MobiDB-lite"/>
    </source>
</evidence>
<reference evidence="3" key="1">
    <citation type="submission" date="2021-01" db="EMBL/GenBank/DDBJ databases">
        <title>Adiantum capillus-veneris genome.</title>
        <authorList>
            <person name="Fang Y."/>
            <person name="Liao Q."/>
        </authorList>
    </citation>
    <scope>NUCLEOTIDE SEQUENCE</scope>
    <source>
        <strain evidence="3">H3</strain>
        <tissue evidence="3">Leaf</tissue>
    </source>
</reference>
<name>A0A9D4ZEC8_ADICA</name>
<gene>
    <name evidence="3" type="ORF">GOP47_0012355</name>
</gene>
<dbReference type="Gene3D" id="3.40.50.620">
    <property type="entry name" value="HUPs"/>
    <property type="match status" value="1"/>
</dbReference>
<dbReference type="SUPFAM" id="SSF52402">
    <property type="entry name" value="Adenine nucleotide alpha hydrolases-like"/>
    <property type="match status" value="1"/>
</dbReference>
<dbReference type="InterPro" id="IPR014729">
    <property type="entry name" value="Rossmann-like_a/b/a_fold"/>
</dbReference>
<dbReference type="SUPFAM" id="SSF53807">
    <property type="entry name" value="Helical backbone' metal receptor"/>
    <property type="match status" value="1"/>
</dbReference>
<accession>A0A9D4ZEC8</accession>
<comment type="caution">
    <text evidence="3">The sequence shown here is derived from an EMBL/GenBank/DDBJ whole genome shotgun (WGS) entry which is preliminary data.</text>
</comment>
<protein>
    <recommendedName>
        <fullName evidence="2">Fe/B12 periplasmic-binding domain-containing protein</fullName>
    </recommendedName>
</protein>
<keyword evidence="4" id="KW-1185">Reference proteome</keyword>
<evidence type="ECO:0000313" key="4">
    <source>
        <dbReference type="Proteomes" id="UP000886520"/>
    </source>
</evidence>
<evidence type="ECO:0000313" key="3">
    <source>
        <dbReference type="EMBL" id="KAI5072249.1"/>
    </source>
</evidence>
<dbReference type="Pfam" id="PF01497">
    <property type="entry name" value="Peripla_BP_2"/>
    <property type="match status" value="1"/>
</dbReference>
<dbReference type="Gene3D" id="3.40.50.1980">
    <property type="entry name" value="Nitrogenase molybdenum iron protein domain"/>
    <property type="match status" value="2"/>
</dbReference>
<feature type="domain" description="Fe/B12 periplasmic-binding" evidence="2">
    <location>
        <begin position="18"/>
        <end position="302"/>
    </location>
</feature>
<dbReference type="PROSITE" id="PS50983">
    <property type="entry name" value="FE_B12_PBP"/>
    <property type="match status" value="1"/>
</dbReference>
<proteinExistence type="predicted"/>
<dbReference type="InterPro" id="IPR051030">
    <property type="entry name" value="Vitamin_B12-ABC_binding"/>
</dbReference>
<dbReference type="AlphaFoldDB" id="A0A9D4ZEC8"/>
<dbReference type="PANTHER" id="PTHR42860:SF1">
    <property type="entry name" value="VITAMIN B12-BINDING PROTEIN"/>
    <property type="match status" value="1"/>
</dbReference>
<dbReference type="EMBL" id="JABFUD020000012">
    <property type="protein sequence ID" value="KAI5072249.1"/>
    <property type="molecule type" value="Genomic_DNA"/>
</dbReference>
<dbReference type="Proteomes" id="UP000886520">
    <property type="component" value="Chromosome 12"/>
</dbReference>
<dbReference type="PANTHER" id="PTHR42860">
    <property type="entry name" value="VITAMIN B12-BINDING PROTEIN"/>
    <property type="match status" value="1"/>
</dbReference>
<feature type="region of interest" description="Disordered" evidence="1">
    <location>
        <begin position="633"/>
        <end position="653"/>
    </location>
</feature>
<organism evidence="3 4">
    <name type="scientific">Adiantum capillus-veneris</name>
    <name type="common">Maidenhair fern</name>
    <dbReference type="NCBI Taxonomy" id="13818"/>
    <lineage>
        <taxon>Eukaryota</taxon>
        <taxon>Viridiplantae</taxon>
        <taxon>Streptophyta</taxon>
        <taxon>Embryophyta</taxon>
        <taxon>Tracheophyta</taxon>
        <taxon>Polypodiopsida</taxon>
        <taxon>Polypodiidae</taxon>
        <taxon>Polypodiales</taxon>
        <taxon>Pteridineae</taxon>
        <taxon>Pteridaceae</taxon>
        <taxon>Vittarioideae</taxon>
        <taxon>Adiantum</taxon>
    </lineage>
</organism>
<dbReference type="InterPro" id="IPR002491">
    <property type="entry name" value="ABC_transptr_periplasmic_BD"/>
</dbReference>
<sequence length="900" mass="99308">MPEQMVGPSSRPSSCRLRIVCLFQGAVDALCALGLQNCLVGRSHQCNGPASALTLPCVSSCDSTIVSDASPQCNFNNQEVFDCYINWELLQELKPDLIFSPGPSRADNKHLPPLSYHLAERECRVVSLQSHTVEDIFQNLETIASYCGVKKEGAKLVTLLQAQWKSVKQITPQWADGMPYVNVAFLSSVNPLTGCGYWVPEIISCAGGLSAFGSAGCPSKSLSLEDLAQTNPDVIVYLSHRLHMGHLASELSWLFTNKVWKNLKAIKANRFFLIDANRFFIDSAPNVISSTEILTEIFHGFGYGHDGKGFIRWQFSTGSSDEKMPMQDSSFEKKLPAVSTNKGAVANTMDVDKHEVGSSASQVYPKYVTNVYEVRKPAVARESNKPHRDFREKPDVWDGELVVLQSKKNDALKDEAITPEKVFQADKTHLEGSDEHAIDWHRDSVSQMTKELSASGKYRESAQVTLGPMNCFSLGDQAGRNIDLRLVQTRDPPLASSHRLSEQSALDRVASLAVHRYRSLDEDRSCDKQLISKIWAFTESAAEMRSRSMPLSAAQKVFHKSVSLPVSRRTVTNSNANNKARLSAEILKRPDSFSNNTDDEKALIGSTSCRLSAKDSFLSDVRWDKARAMQSLTARKHEEKHRSNGALKRRLSHSVPSSPKLDLIPRISRHIRDLVLKSIVELKHLDCLLLSGGLASSILAEAVPLVHSKGFRIGFTVVAGPAATDKTSAAVAAKCKGMQHAIIGEGEKGFAVFLLAKELAFLVETLKSFDPLQVRNLVPIAAALREAKNRGFEHVVTGDGLDELLFRDKVAENDIHLGLTRVISRSAVVLGEALGVKVIQPFSHPKLVRECKAFIRTCGLGSRPREHMRAIMREAFPEVSAACSEKAFNEVESLNFMYLL</sequence>
<dbReference type="OrthoDB" id="1910599at2759"/>